<dbReference type="GO" id="GO:0071111">
    <property type="term" value="F:cyclic-guanylate-specific phosphodiesterase activity"/>
    <property type="evidence" value="ECO:0007669"/>
    <property type="project" value="InterPro"/>
</dbReference>
<dbReference type="PANTHER" id="PTHR33121:SF15">
    <property type="entry name" value="BLUE LIGHT- AND TEMPERATURE-REGULATED ANTIREPRESSOR BLUF"/>
    <property type="match status" value="1"/>
</dbReference>
<dbReference type="Proteomes" id="UP000245506">
    <property type="component" value="Unassembled WGS sequence"/>
</dbReference>
<evidence type="ECO:0000259" key="1">
    <source>
        <dbReference type="PROSITE" id="PS50883"/>
    </source>
</evidence>
<dbReference type="Pfam" id="PF00563">
    <property type="entry name" value="EAL"/>
    <property type="match status" value="1"/>
</dbReference>
<dbReference type="SMART" id="SM00052">
    <property type="entry name" value="EAL"/>
    <property type="match status" value="1"/>
</dbReference>
<protein>
    <submittedName>
        <fullName evidence="2">Diguanylate phosphodiesterase</fullName>
    </submittedName>
</protein>
<dbReference type="PROSITE" id="PS50883">
    <property type="entry name" value="EAL"/>
    <property type="match status" value="1"/>
</dbReference>
<gene>
    <name evidence="2" type="ORF">DKT75_11655</name>
</gene>
<dbReference type="InterPro" id="IPR050706">
    <property type="entry name" value="Cyclic-di-GMP_PDE-like"/>
</dbReference>
<keyword evidence="3" id="KW-1185">Reference proteome</keyword>
<organism evidence="2 3">
    <name type="scientific">Leucothrix arctica</name>
    <dbReference type="NCBI Taxonomy" id="1481894"/>
    <lineage>
        <taxon>Bacteria</taxon>
        <taxon>Pseudomonadati</taxon>
        <taxon>Pseudomonadota</taxon>
        <taxon>Gammaproteobacteria</taxon>
        <taxon>Thiotrichales</taxon>
        <taxon>Thiotrichaceae</taxon>
        <taxon>Leucothrix</taxon>
    </lineage>
</organism>
<dbReference type="RefSeq" id="WP_109823610.1">
    <property type="nucleotide sequence ID" value="NZ_QGKL01000032.1"/>
</dbReference>
<comment type="caution">
    <text evidence="2">The sequence shown here is derived from an EMBL/GenBank/DDBJ whole genome shotgun (WGS) entry which is preliminary data.</text>
</comment>
<evidence type="ECO:0000313" key="2">
    <source>
        <dbReference type="EMBL" id="PWQ95682.1"/>
    </source>
</evidence>
<dbReference type="AlphaFoldDB" id="A0A317CHF9"/>
<dbReference type="PANTHER" id="PTHR33121">
    <property type="entry name" value="CYCLIC DI-GMP PHOSPHODIESTERASE PDEF"/>
    <property type="match status" value="1"/>
</dbReference>
<proteinExistence type="predicted"/>
<dbReference type="CDD" id="cd01948">
    <property type="entry name" value="EAL"/>
    <property type="match status" value="1"/>
</dbReference>
<dbReference type="InterPro" id="IPR001633">
    <property type="entry name" value="EAL_dom"/>
</dbReference>
<evidence type="ECO:0000313" key="3">
    <source>
        <dbReference type="Proteomes" id="UP000245506"/>
    </source>
</evidence>
<reference evidence="2 3" key="1">
    <citation type="submission" date="2018-05" db="EMBL/GenBank/DDBJ databases">
        <title>Leucothrix arctica sp. nov., isolated from Arctic seawater.</title>
        <authorList>
            <person name="Choi A."/>
            <person name="Baek K."/>
        </authorList>
    </citation>
    <scope>NUCLEOTIDE SEQUENCE [LARGE SCALE GENOMIC DNA]</scope>
    <source>
        <strain evidence="2 3">IMCC9719</strain>
    </source>
</reference>
<name>A0A317CHF9_9GAMM</name>
<feature type="domain" description="EAL" evidence="1">
    <location>
        <begin position="1"/>
        <end position="238"/>
    </location>
</feature>
<dbReference type="InterPro" id="IPR035919">
    <property type="entry name" value="EAL_sf"/>
</dbReference>
<dbReference type="Gene3D" id="3.20.20.450">
    <property type="entry name" value="EAL domain"/>
    <property type="match status" value="1"/>
</dbReference>
<sequence>MFKGIDFSHAFQPIIDINKGDIVSYEVLLRGKSHEAPWVVFNKVEKQDLPLFDQYNREKAIALASRLGLDRSINLNFLPRDILADEGSCLIKTIEACRRHGFNSKQLTIEITESEFVENYDALSNILNNVRRENIVIAIDDFGAGYAGLNLLASIQPDLIKVDMSLLRHINENGPRQAIVRAMSRVCLDLGIDVLAEGVETEEEFDWLRSIDISLYQGFLFAKPVFESLPTVDDLKFKIPTNSFTSVCCYGT</sequence>
<accession>A0A317CHF9</accession>
<dbReference type="OrthoDB" id="1673646at2"/>
<dbReference type="SUPFAM" id="SSF141868">
    <property type="entry name" value="EAL domain-like"/>
    <property type="match status" value="1"/>
</dbReference>
<dbReference type="EMBL" id="QGKL01000032">
    <property type="protein sequence ID" value="PWQ95682.1"/>
    <property type="molecule type" value="Genomic_DNA"/>
</dbReference>